<gene>
    <name evidence="4" type="ORF">BWR22_07080</name>
</gene>
<dbReference type="EMBL" id="CP019352">
    <property type="protein sequence ID" value="APY00081.1"/>
    <property type="molecule type" value="Genomic_DNA"/>
</dbReference>
<name>A0AAC9LJT1_9FLAO</name>
<dbReference type="AlphaFoldDB" id="A0AAC9LJT1"/>
<feature type="domain" description="DUF5916" evidence="3">
    <location>
        <begin position="229"/>
        <end position="808"/>
    </location>
</feature>
<dbReference type="GO" id="GO:0030246">
    <property type="term" value="F:carbohydrate binding"/>
    <property type="evidence" value="ECO:0007669"/>
    <property type="project" value="InterPro"/>
</dbReference>
<dbReference type="RefSeq" id="WP_076732963.1">
    <property type="nucleotide sequence ID" value="NZ_CP019352.1"/>
</dbReference>
<accession>A0AAC9LJT1</accession>
<dbReference type="CDD" id="cd09618">
    <property type="entry name" value="CBM9_like_2"/>
    <property type="match status" value="1"/>
</dbReference>
<dbReference type="Gene3D" id="2.60.40.1190">
    <property type="match status" value="1"/>
</dbReference>
<evidence type="ECO:0000259" key="2">
    <source>
        <dbReference type="Pfam" id="PF06452"/>
    </source>
</evidence>
<keyword evidence="1" id="KW-0732">Signal</keyword>
<dbReference type="InterPro" id="IPR045670">
    <property type="entry name" value="DUF5916"/>
</dbReference>
<evidence type="ECO:0000313" key="5">
    <source>
        <dbReference type="Proteomes" id="UP000187506"/>
    </source>
</evidence>
<dbReference type="SUPFAM" id="SSF49344">
    <property type="entry name" value="CBD9-like"/>
    <property type="match status" value="1"/>
</dbReference>
<dbReference type="Pfam" id="PF06452">
    <property type="entry name" value="CBM9_1"/>
    <property type="match status" value="1"/>
</dbReference>
<feature type="signal peptide" evidence="1">
    <location>
        <begin position="1"/>
        <end position="21"/>
    </location>
</feature>
<dbReference type="GO" id="GO:0016052">
    <property type="term" value="P:carbohydrate catabolic process"/>
    <property type="evidence" value="ECO:0007669"/>
    <property type="project" value="InterPro"/>
</dbReference>
<feature type="domain" description="Carbohydrate-binding" evidence="2">
    <location>
        <begin position="36"/>
        <end position="202"/>
    </location>
</feature>
<proteinExistence type="predicted"/>
<dbReference type="InterPro" id="IPR010502">
    <property type="entry name" value="Carb-bd_dom_fam9"/>
</dbReference>
<dbReference type="KEGG" id="lvn:BWR22_07080"/>
<keyword evidence="5" id="KW-1185">Reference proteome</keyword>
<feature type="chain" id="PRO_5042237638" evidence="1">
    <location>
        <begin position="22"/>
        <end position="815"/>
    </location>
</feature>
<dbReference type="Pfam" id="PF19313">
    <property type="entry name" value="DUF5916"/>
    <property type="match status" value="1"/>
</dbReference>
<sequence>MKLFSTILFAFVFTISLSAQNKKTYTITRTNNAPKIDGILDDEVWKTAQIATDFVQFKPTAGKIMPKNKRTEVKMSYDDSGIYIAAYLYDNPEDMLRQFTQRDDFGQSDFFGAVFNPNNDAQNNTEFFVFSSGTQADATETPSNGEDFGWNAVWESATQTVSDGWIVEMKIPYRTLRFTQQDNPTWGIQFHRHYRNTREQTSWNAIDITSGANIGFFNGELNGLKNLEPPTRLSFYPFASFVTDSFDGETINDFNAGLDIKYGITENFTLDATLIPDFSQVGFDDVQLNLGPFEQQFSEQRQFFTEGTDLFTKGNLFYTRRVGSAPTGYPTLNSNEEIVDGYPQKTNLLNAVKISGRTKNGLGIGFFNAITEKTDIDIIDKTTGQKRTETVEPISNYNILVVDQQFNKNSSVSLINTNVTRNGSNFRDANVTGLLFDLKNKKNTYGAEAQIKMSNLNLQDGTQTGLSSLLAFGKNSGQYRWSAYHEFADKDYDINDMGILFRNNYNNFGAEFNYQIFEPTKNLNNFYIGTWANYNSLFRPGTFTGFNFGGSVSATGKKSLMGYGGNFNVQPGKQYDYFGPRVDGRYFITEDWLNSSVWISSNYNKTFALDANLGYETLFEEGRSYQSVFFGLSPRFKVNEKFIVVYEFDYDQELRERGFIDFIGDDIIYGQRDQITIENGISASYNFNALNSLTLSFRNYWSAVQYENNIFVLGENGRLNRDDNYTKEDIEDPDVNFSTWNLNLTYSWQFAPGSFLTAQYRNRIFNRSNDGAQAFQDTLEDLFNQPSGNTFSLKMVYFIDYNNIKNVFKNKSNTI</sequence>
<evidence type="ECO:0000256" key="1">
    <source>
        <dbReference type="SAM" id="SignalP"/>
    </source>
</evidence>
<protein>
    <submittedName>
        <fullName evidence="4">Protein with DOMON-like ligand-binding domain protein</fullName>
    </submittedName>
</protein>
<reference evidence="4 5" key="1">
    <citation type="submission" date="2017-01" db="EMBL/GenBank/DDBJ databases">
        <title>Complete genome of Lacinutrix venerupis DOK2-8 isolated from seawater in Dokdo.</title>
        <authorList>
            <person name="Chi W.-J."/>
            <person name="Kim J.H."/>
        </authorList>
    </citation>
    <scope>NUCLEOTIDE SEQUENCE [LARGE SCALE GENOMIC DNA]</scope>
    <source>
        <strain evidence="4 5">DOK2-8</strain>
    </source>
</reference>
<organism evidence="4 5">
    <name type="scientific">Lacinutrix venerupis</name>
    <dbReference type="NCBI Taxonomy" id="1486034"/>
    <lineage>
        <taxon>Bacteria</taxon>
        <taxon>Pseudomonadati</taxon>
        <taxon>Bacteroidota</taxon>
        <taxon>Flavobacteriia</taxon>
        <taxon>Flavobacteriales</taxon>
        <taxon>Flavobacteriaceae</taxon>
        <taxon>Lacinutrix</taxon>
    </lineage>
</organism>
<dbReference type="GO" id="GO:0004553">
    <property type="term" value="F:hydrolase activity, hydrolyzing O-glycosyl compounds"/>
    <property type="evidence" value="ECO:0007669"/>
    <property type="project" value="InterPro"/>
</dbReference>
<evidence type="ECO:0000259" key="3">
    <source>
        <dbReference type="Pfam" id="PF19313"/>
    </source>
</evidence>
<evidence type="ECO:0000313" key="4">
    <source>
        <dbReference type="EMBL" id="APY00081.1"/>
    </source>
</evidence>
<dbReference type="Proteomes" id="UP000187506">
    <property type="component" value="Chromosome"/>
</dbReference>